<keyword evidence="4 9" id="KW-0067">ATP-binding</keyword>
<keyword evidence="10" id="KW-0346">Stress response</keyword>
<dbReference type="STRING" id="1797985.A2Y83_01460"/>
<dbReference type="CDD" id="cd19499">
    <property type="entry name" value="RecA-like_ClpB_Hsp104-like"/>
    <property type="match status" value="1"/>
</dbReference>
<dbReference type="PRINTS" id="PR00300">
    <property type="entry name" value="CLPPROTEASEA"/>
</dbReference>
<dbReference type="PANTHER" id="PTHR11638">
    <property type="entry name" value="ATP-DEPENDENT CLP PROTEASE"/>
    <property type="match status" value="1"/>
</dbReference>
<dbReference type="Gene3D" id="1.10.1780.10">
    <property type="entry name" value="Clp, N-terminal domain"/>
    <property type="match status" value="1"/>
</dbReference>
<keyword evidence="10" id="KW-0963">Cytoplasm</keyword>
<dbReference type="Pfam" id="PF00004">
    <property type="entry name" value="AAA"/>
    <property type="match status" value="1"/>
</dbReference>
<dbReference type="FunFam" id="1.10.8.60:FF:000017">
    <property type="entry name" value="ATP-dependent chaperone ClpB"/>
    <property type="match status" value="1"/>
</dbReference>
<protein>
    <recommendedName>
        <fullName evidence="10">Chaperone protein ClpB</fullName>
    </recommendedName>
</protein>
<evidence type="ECO:0000256" key="7">
    <source>
        <dbReference type="ARBA" id="ARBA00026057"/>
    </source>
</evidence>
<evidence type="ECO:0000313" key="13">
    <source>
        <dbReference type="Proteomes" id="UP000178323"/>
    </source>
</evidence>
<evidence type="ECO:0000256" key="5">
    <source>
        <dbReference type="ARBA" id="ARBA00023054"/>
    </source>
</evidence>
<accession>A0A1F5S290</accession>
<dbReference type="SUPFAM" id="SSF81923">
    <property type="entry name" value="Double Clp-N motif"/>
    <property type="match status" value="1"/>
</dbReference>
<evidence type="ECO:0000256" key="9">
    <source>
        <dbReference type="RuleBase" id="RU004432"/>
    </source>
</evidence>
<feature type="domain" description="Clp R" evidence="11">
    <location>
        <begin position="3"/>
        <end position="148"/>
    </location>
</feature>
<dbReference type="InterPro" id="IPR041546">
    <property type="entry name" value="ClpA/ClpB_AAA_lid"/>
</dbReference>
<evidence type="ECO:0000256" key="8">
    <source>
        <dbReference type="PROSITE-ProRule" id="PRU01251"/>
    </source>
</evidence>
<dbReference type="GO" id="GO:0005737">
    <property type="term" value="C:cytoplasm"/>
    <property type="evidence" value="ECO:0007669"/>
    <property type="project" value="UniProtKB-SubCell"/>
</dbReference>
<dbReference type="InterPro" id="IPR003959">
    <property type="entry name" value="ATPase_AAA_core"/>
</dbReference>
<name>A0A1F5S290_9BACT</name>
<dbReference type="PANTHER" id="PTHR11638:SF18">
    <property type="entry name" value="HEAT SHOCK PROTEIN 104"/>
    <property type="match status" value="1"/>
</dbReference>
<dbReference type="GO" id="GO:0016887">
    <property type="term" value="F:ATP hydrolysis activity"/>
    <property type="evidence" value="ECO:0007669"/>
    <property type="project" value="InterPro"/>
</dbReference>
<keyword evidence="5 10" id="KW-0175">Coiled coil</keyword>
<keyword evidence="6 9" id="KW-0143">Chaperone</keyword>
<dbReference type="FunFam" id="3.40.50.300:FF:000025">
    <property type="entry name" value="ATP-dependent Clp protease subunit"/>
    <property type="match status" value="1"/>
</dbReference>
<gene>
    <name evidence="10" type="primary">clpB</name>
    <name evidence="12" type="ORF">A2Y83_01460</name>
</gene>
<keyword evidence="2 8" id="KW-0677">Repeat</keyword>
<keyword evidence="3 9" id="KW-0547">Nucleotide-binding</keyword>
<dbReference type="CDD" id="cd00009">
    <property type="entry name" value="AAA"/>
    <property type="match status" value="1"/>
</dbReference>
<dbReference type="Pfam" id="PF10431">
    <property type="entry name" value="ClpB_D2-small"/>
    <property type="match status" value="1"/>
</dbReference>
<comment type="similarity">
    <text evidence="1 9">Belongs to the ClpA/ClpB family.</text>
</comment>
<dbReference type="GO" id="GO:0034605">
    <property type="term" value="P:cellular response to heat"/>
    <property type="evidence" value="ECO:0007669"/>
    <property type="project" value="TreeGrafter"/>
</dbReference>
<dbReference type="NCBIfam" id="TIGR03346">
    <property type="entry name" value="chaperone_ClpB"/>
    <property type="match status" value="1"/>
</dbReference>
<dbReference type="InterPro" id="IPR036628">
    <property type="entry name" value="Clp_N_dom_sf"/>
</dbReference>
<dbReference type="AlphaFoldDB" id="A0A1F5S290"/>
<dbReference type="FunFam" id="3.40.50.300:FF:000010">
    <property type="entry name" value="Chaperone clpB 1, putative"/>
    <property type="match status" value="1"/>
</dbReference>
<dbReference type="Pfam" id="PF07724">
    <property type="entry name" value="AAA_2"/>
    <property type="match status" value="1"/>
</dbReference>
<dbReference type="PROSITE" id="PS00870">
    <property type="entry name" value="CLPAB_1"/>
    <property type="match status" value="1"/>
</dbReference>
<dbReference type="EMBL" id="MFFS01000088">
    <property type="protein sequence ID" value="OGF20401.1"/>
    <property type="molecule type" value="Genomic_DNA"/>
</dbReference>
<evidence type="ECO:0000256" key="3">
    <source>
        <dbReference type="ARBA" id="ARBA00022741"/>
    </source>
</evidence>
<evidence type="ECO:0000256" key="10">
    <source>
        <dbReference type="RuleBase" id="RU362034"/>
    </source>
</evidence>
<comment type="subcellular location">
    <subcellularLocation>
        <location evidence="10">Cytoplasm</location>
    </subcellularLocation>
</comment>
<evidence type="ECO:0000256" key="1">
    <source>
        <dbReference type="ARBA" id="ARBA00008675"/>
    </source>
</evidence>
<dbReference type="InterPro" id="IPR017730">
    <property type="entry name" value="Chaperonin_ClpB"/>
</dbReference>
<dbReference type="Gene3D" id="1.10.8.60">
    <property type="match status" value="1"/>
</dbReference>
<dbReference type="InterPro" id="IPR003593">
    <property type="entry name" value="AAA+_ATPase"/>
</dbReference>
<evidence type="ECO:0000256" key="6">
    <source>
        <dbReference type="ARBA" id="ARBA00023186"/>
    </source>
</evidence>
<dbReference type="Proteomes" id="UP000178323">
    <property type="component" value="Unassembled WGS sequence"/>
</dbReference>
<dbReference type="SMART" id="SM01086">
    <property type="entry name" value="ClpB_D2-small"/>
    <property type="match status" value="1"/>
</dbReference>
<dbReference type="InterPro" id="IPR019489">
    <property type="entry name" value="Clp_ATPase_C"/>
</dbReference>
<dbReference type="InterPro" id="IPR001270">
    <property type="entry name" value="ClpA/B"/>
</dbReference>
<dbReference type="Gene3D" id="3.40.50.300">
    <property type="entry name" value="P-loop containing nucleotide triphosphate hydrolases"/>
    <property type="match status" value="3"/>
</dbReference>
<proteinExistence type="inferred from homology"/>
<dbReference type="Pfam" id="PF02861">
    <property type="entry name" value="Clp_N"/>
    <property type="match status" value="1"/>
</dbReference>
<dbReference type="FunFam" id="3.40.50.300:FF:000120">
    <property type="entry name" value="ATP-dependent chaperone ClpB"/>
    <property type="match status" value="1"/>
</dbReference>
<dbReference type="PROSITE" id="PS51903">
    <property type="entry name" value="CLP_R"/>
    <property type="match status" value="1"/>
</dbReference>
<dbReference type="InterPro" id="IPR027417">
    <property type="entry name" value="P-loop_NTPase"/>
</dbReference>
<feature type="coiled-coil region" evidence="10">
    <location>
        <begin position="407"/>
        <end position="574"/>
    </location>
</feature>
<organism evidence="12 13">
    <name type="scientific">Candidatus Falkowbacteria bacterium RBG_13_39_14</name>
    <dbReference type="NCBI Taxonomy" id="1797985"/>
    <lineage>
        <taxon>Bacteria</taxon>
        <taxon>Candidatus Falkowiibacteriota</taxon>
    </lineage>
</organism>
<comment type="function">
    <text evidence="10">Part of a stress-induced multi-chaperone system, it is involved in the recovery of the cell from heat-induced damage, in cooperation with DnaK, DnaJ and GrpE.</text>
</comment>
<dbReference type="SUPFAM" id="SSF52540">
    <property type="entry name" value="P-loop containing nucleoside triphosphate hydrolases"/>
    <property type="match status" value="2"/>
</dbReference>
<dbReference type="InterPro" id="IPR028299">
    <property type="entry name" value="ClpA/B_CS2"/>
</dbReference>
<dbReference type="SMART" id="SM00382">
    <property type="entry name" value="AAA"/>
    <property type="match status" value="2"/>
</dbReference>
<dbReference type="PROSITE" id="PS00871">
    <property type="entry name" value="CLPAB_2"/>
    <property type="match status" value="1"/>
</dbReference>
<sequence length="868" mass="97567">MNIQNFTTKSQEALQEAHKIAAEHNQNQIDILHLLAALLRQENGIAPAIAHRMEINLEDLKSRIEGEIKNLPKVMGEINIAQMYLTQEFGQVITVAAKEAESLGDQYISTEHLLLAALKIPSKTQEILQKFGMDYDKILKVLAQVRGTHTVSDAEPETKYEALQKYAINLTEMARAKKLDPVIGRDEEIRRLMQVLSRRTKNNPVLIGEAGTGKTAIAEGLAQRIVKGDVPESIKNKELISLDLGALIAGAKFRGEFEDRLKAVLKEIDQSHGNVILFIDELHTLVGAGAVEGSMDASNMLKPALARGKLHAIGATTLKEYQKYIGKDAALERRFQPVYVAEPSIEDTIAILRGIKEKYELHHGVRIRDNAIVAAAQLSDRYINDRFLPDKAVDLIDEATSALRMQIDSVPLELDQLRREMMKLEIEKEALKKEGTAEAKGRLRELDKILAEKKSKAKQLELQWQTEKNIIKTIRDNKKKVDDLNQKAETAERKTDFEKVAEIRYNSIPNLEKELKEAEKKLKELQKTNQILKEEVTEEDVANVIARWTGIPVSKMLQKEMQKLANTEEALSKRVIGQKEAIKSVANAIRRSRAGVSEEKKPIGSFIFMGPTGVGKTELAKALAEFIFNNENAIVRLDMSEFMEKHSAAKIIGSPPGYVGYEEGGQLTEQIRRRPYSVVLFDEIEKAHPDVFNILLQILDDGRLTDAKGRTANFKNTIIIMTSNLGEWAHSAEIGYSTESKTKKEEMRDKAMKALKEAFRPEFLNRVDEIIVFHPLEREDLEKIVELQLAQVKERLAKRNIKINITDKVKDMLIKKGFDPVYGARPLKRAIQNVILDELALEIIEGHIKEGDKVEVGAGKGGKVEISA</sequence>
<evidence type="ECO:0000259" key="11">
    <source>
        <dbReference type="PROSITE" id="PS51903"/>
    </source>
</evidence>
<evidence type="ECO:0000256" key="2">
    <source>
        <dbReference type="ARBA" id="ARBA00022737"/>
    </source>
</evidence>
<dbReference type="InterPro" id="IPR050130">
    <property type="entry name" value="ClpA_ClpB"/>
</dbReference>
<dbReference type="GO" id="GO:0042026">
    <property type="term" value="P:protein refolding"/>
    <property type="evidence" value="ECO:0007669"/>
    <property type="project" value="UniProtKB-UniRule"/>
</dbReference>
<comment type="caution">
    <text evidence="12">The sequence shown here is derived from an EMBL/GenBank/DDBJ whole genome shotgun (WGS) entry which is preliminary data.</text>
</comment>
<dbReference type="InterPro" id="IPR004176">
    <property type="entry name" value="Clp_R_N"/>
</dbReference>
<comment type="subunit">
    <text evidence="7">Homohexamer. The oligomerization is ATP-dependent.</text>
</comment>
<dbReference type="GO" id="GO:0005524">
    <property type="term" value="F:ATP binding"/>
    <property type="evidence" value="ECO:0007669"/>
    <property type="project" value="UniProtKB-UniRule"/>
</dbReference>
<reference evidence="12 13" key="1">
    <citation type="journal article" date="2016" name="Nat. Commun.">
        <title>Thousands of microbial genomes shed light on interconnected biogeochemical processes in an aquifer system.</title>
        <authorList>
            <person name="Anantharaman K."/>
            <person name="Brown C.T."/>
            <person name="Hug L.A."/>
            <person name="Sharon I."/>
            <person name="Castelle C.J."/>
            <person name="Probst A.J."/>
            <person name="Thomas B.C."/>
            <person name="Singh A."/>
            <person name="Wilkins M.J."/>
            <person name="Karaoz U."/>
            <person name="Brodie E.L."/>
            <person name="Williams K.H."/>
            <person name="Hubbard S.S."/>
            <person name="Banfield J.F."/>
        </authorList>
    </citation>
    <scope>NUCLEOTIDE SEQUENCE [LARGE SCALE GENOMIC DNA]</scope>
</reference>
<evidence type="ECO:0000313" key="12">
    <source>
        <dbReference type="EMBL" id="OGF20401.1"/>
    </source>
</evidence>
<dbReference type="InterPro" id="IPR018368">
    <property type="entry name" value="ClpA/B_CS1"/>
</dbReference>
<evidence type="ECO:0000256" key="4">
    <source>
        <dbReference type="ARBA" id="ARBA00022840"/>
    </source>
</evidence>
<comment type="subunit">
    <text evidence="10">Homohexamer; The oligomerization is ATP-dependent.</text>
</comment>
<dbReference type="Pfam" id="PF17871">
    <property type="entry name" value="AAA_lid_9"/>
    <property type="match status" value="1"/>
</dbReference>